<name>A0ABM9PKV6_9FLAO</name>
<reference evidence="1 2" key="1">
    <citation type="submission" date="2024-05" db="EMBL/GenBank/DDBJ databases">
        <authorList>
            <person name="Duchaud E."/>
        </authorList>
    </citation>
    <scope>NUCLEOTIDE SEQUENCE [LARGE SCALE GENOMIC DNA]</scope>
    <source>
        <strain evidence="1">Ena-SAMPLE-TAB-13-05-2024-13:56:06:370-140305</strain>
    </source>
</reference>
<organism evidence="1 2">
    <name type="scientific">Tenacibaculum vairaonense</name>
    <dbReference type="NCBI Taxonomy" id="3137860"/>
    <lineage>
        <taxon>Bacteria</taxon>
        <taxon>Pseudomonadati</taxon>
        <taxon>Bacteroidota</taxon>
        <taxon>Flavobacteriia</taxon>
        <taxon>Flavobacteriales</taxon>
        <taxon>Flavobacteriaceae</taxon>
        <taxon>Tenacibaculum</taxon>
    </lineage>
</organism>
<sequence length="57" mass="6899">MMKLKLQGRKKFSVRRKKKKFLLLPIIHKGEFYWLKKVKLEKAFNGYKMMIIGIENA</sequence>
<protein>
    <submittedName>
        <fullName evidence="1">Uncharacterized protein</fullName>
    </submittedName>
</protein>
<dbReference type="Proteomes" id="UP001497602">
    <property type="component" value="Unassembled WGS sequence"/>
</dbReference>
<accession>A0ABM9PKV6</accession>
<comment type="caution">
    <text evidence="1">The sequence shown here is derived from an EMBL/GenBank/DDBJ whole genome shotgun (WGS) entry which is preliminary data.</text>
</comment>
<evidence type="ECO:0000313" key="1">
    <source>
        <dbReference type="EMBL" id="CAL2106321.1"/>
    </source>
</evidence>
<evidence type="ECO:0000313" key="2">
    <source>
        <dbReference type="Proteomes" id="UP001497602"/>
    </source>
</evidence>
<keyword evidence="2" id="KW-1185">Reference proteome</keyword>
<gene>
    <name evidence="1" type="ORF">T190115A13A_200037</name>
</gene>
<dbReference type="EMBL" id="CAXJRC010000012">
    <property type="protein sequence ID" value="CAL2106321.1"/>
    <property type="molecule type" value="Genomic_DNA"/>
</dbReference>
<dbReference type="RefSeq" id="WP_348738087.1">
    <property type="nucleotide sequence ID" value="NZ_CAXJRC010000012.1"/>
</dbReference>
<proteinExistence type="predicted"/>